<dbReference type="PANTHER" id="PTHR24349">
    <property type="entry name" value="SERINE/THREONINE-PROTEIN KINASE"/>
    <property type="match status" value="1"/>
</dbReference>
<keyword evidence="4" id="KW-0547">Nucleotide-binding</keyword>
<keyword evidence="7" id="KW-1133">Transmembrane helix</keyword>
<evidence type="ECO:0000256" key="2">
    <source>
        <dbReference type="ARBA" id="ARBA00022527"/>
    </source>
</evidence>
<gene>
    <name evidence="9" type="ORF">Cgig2_020983</name>
</gene>
<keyword evidence="6" id="KW-0067">ATP-binding</keyword>
<comment type="caution">
    <text evidence="9">The sequence shown here is derived from an EMBL/GenBank/DDBJ whole genome shotgun (WGS) entry which is preliminary data.</text>
</comment>
<evidence type="ECO:0000256" key="1">
    <source>
        <dbReference type="ARBA" id="ARBA00005354"/>
    </source>
</evidence>
<keyword evidence="3" id="KW-0808">Transferase</keyword>
<feature type="domain" description="Protein kinase" evidence="8">
    <location>
        <begin position="1"/>
        <end position="159"/>
    </location>
</feature>
<dbReference type="Gene3D" id="1.10.510.10">
    <property type="entry name" value="Transferase(Phosphotransferase) domain 1"/>
    <property type="match status" value="1"/>
</dbReference>
<keyword evidence="10" id="KW-1185">Reference proteome</keyword>
<evidence type="ECO:0000256" key="4">
    <source>
        <dbReference type="ARBA" id="ARBA00022741"/>
    </source>
</evidence>
<evidence type="ECO:0000313" key="9">
    <source>
        <dbReference type="EMBL" id="KAJ8430063.1"/>
    </source>
</evidence>
<organism evidence="9 10">
    <name type="scientific">Carnegiea gigantea</name>
    <dbReference type="NCBI Taxonomy" id="171969"/>
    <lineage>
        <taxon>Eukaryota</taxon>
        <taxon>Viridiplantae</taxon>
        <taxon>Streptophyta</taxon>
        <taxon>Embryophyta</taxon>
        <taxon>Tracheophyta</taxon>
        <taxon>Spermatophyta</taxon>
        <taxon>Magnoliopsida</taxon>
        <taxon>eudicotyledons</taxon>
        <taxon>Gunneridae</taxon>
        <taxon>Pentapetalae</taxon>
        <taxon>Caryophyllales</taxon>
        <taxon>Cactineae</taxon>
        <taxon>Cactaceae</taxon>
        <taxon>Cactoideae</taxon>
        <taxon>Echinocereeae</taxon>
        <taxon>Carnegiea</taxon>
    </lineage>
</organism>
<feature type="transmembrane region" description="Helical" evidence="7">
    <location>
        <begin position="126"/>
        <end position="150"/>
    </location>
</feature>
<dbReference type="EMBL" id="JAKOGI010000828">
    <property type="protein sequence ID" value="KAJ8430063.1"/>
    <property type="molecule type" value="Genomic_DNA"/>
</dbReference>
<sequence length="159" mass="18400">MVVVLVFLAQSKVVVLPRVRLILSRPFLCFLILFDRIIQMGHYSERKVGECTRIIVGVLETCRLLEVMHRDLKLKNFLLVDKDDDFSLKAIDFGFSVFFKLEVGGRPYYVALEVSMNHYGPKTIGVILYILVSGVTPFWAGMQYLCWSYGIPLSLRRRY</sequence>
<dbReference type="OrthoDB" id="40902at2759"/>
<evidence type="ECO:0000256" key="3">
    <source>
        <dbReference type="ARBA" id="ARBA00022679"/>
    </source>
</evidence>
<name>A0A9Q1Q5T9_9CARY</name>
<keyword evidence="7" id="KW-0812">Transmembrane</keyword>
<proteinExistence type="inferred from homology"/>
<dbReference type="Pfam" id="PF00069">
    <property type="entry name" value="Pkinase"/>
    <property type="match status" value="1"/>
</dbReference>
<reference evidence="9" key="1">
    <citation type="submission" date="2022-04" db="EMBL/GenBank/DDBJ databases">
        <title>Carnegiea gigantea Genome sequencing and assembly v2.</title>
        <authorList>
            <person name="Copetti D."/>
            <person name="Sanderson M.J."/>
            <person name="Burquez A."/>
            <person name="Wojciechowski M.F."/>
        </authorList>
    </citation>
    <scope>NUCLEOTIDE SEQUENCE</scope>
    <source>
        <strain evidence="9">SGP5-SGP5p</strain>
        <tissue evidence="9">Aerial part</tissue>
    </source>
</reference>
<evidence type="ECO:0000256" key="5">
    <source>
        <dbReference type="ARBA" id="ARBA00022777"/>
    </source>
</evidence>
<feature type="transmembrane region" description="Helical" evidence="7">
    <location>
        <begin position="21"/>
        <end position="38"/>
    </location>
</feature>
<dbReference type="InterPro" id="IPR008271">
    <property type="entry name" value="Ser/Thr_kinase_AS"/>
</dbReference>
<keyword evidence="7" id="KW-0472">Membrane</keyword>
<comment type="similarity">
    <text evidence="1">Belongs to the protein kinase superfamily. CAMK Ser/Thr protein kinase family. CaMK subfamily.</text>
</comment>
<dbReference type="SMART" id="SM00220">
    <property type="entry name" value="S_TKc"/>
    <property type="match status" value="1"/>
</dbReference>
<dbReference type="InterPro" id="IPR011009">
    <property type="entry name" value="Kinase-like_dom_sf"/>
</dbReference>
<dbReference type="InterPro" id="IPR050205">
    <property type="entry name" value="CDPK_Ser/Thr_kinases"/>
</dbReference>
<evidence type="ECO:0000259" key="8">
    <source>
        <dbReference type="PROSITE" id="PS50011"/>
    </source>
</evidence>
<evidence type="ECO:0000313" key="10">
    <source>
        <dbReference type="Proteomes" id="UP001153076"/>
    </source>
</evidence>
<evidence type="ECO:0000256" key="7">
    <source>
        <dbReference type="SAM" id="Phobius"/>
    </source>
</evidence>
<evidence type="ECO:0000256" key="6">
    <source>
        <dbReference type="ARBA" id="ARBA00022840"/>
    </source>
</evidence>
<keyword evidence="5" id="KW-0418">Kinase</keyword>
<dbReference type="PROSITE" id="PS00108">
    <property type="entry name" value="PROTEIN_KINASE_ST"/>
    <property type="match status" value="1"/>
</dbReference>
<dbReference type="AlphaFoldDB" id="A0A9Q1Q5T9"/>
<dbReference type="InterPro" id="IPR000719">
    <property type="entry name" value="Prot_kinase_dom"/>
</dbReference>
<dbReference type="SUPFAM" id="SSF56112">
    <property type="entry name" value="Protein kinase-like (PK-like)"/>
    <property type="match status" value="1"/>
</dbReference>
<dbReference type="GO" id="GO:0004674">
    <property type="term" value="F:protein serine/threonine kinase activity"/>
    <property type="evidence" value="ECO:0007669"/>
    <property type="project" value="UniProtKB-KW"/>
</dbReference>
<dbReference type="Proteomes" id="UP001153076">
    <property type="component" value="Unassembled WGS sequence"/>
</dbReference>
<protein>
    <recommendedName>
        <fullName evidence="8">Protein kinase domain-containing protein</fullName>
    </recommendedName>
</protein>
<accession>A0A9Q1Q5T9</accession>
<dbReference type="PROSITE" id="PS50011">
    <property type="entry name" value="PROTEIN_KINASE_DOM"/>
    <property type="match status" value="1"/>
</dbReference>
<keyword evidence="2" id="KW-0723">Serine/threonine-protein kinase</keyword>
<dbReference type="GO" id="GO:0005524">
    <property type="term" value="F:ATP binding"/>
    <property type="evidence" value="ECO:0007669"/>
    <property type="project" value="UniProtKB-KW"/>
</dbReference>